<keyword evidence="1" id="KW-0732">Signal</keyword>
<evidence type="ECO:0000313" key="2">
    <source>
        <dbReference type="EMBL" id="GLX84941.1"/>
    </source>
</evidence>
<evidence type="ECO:0000313" key="3">
    <source>
        <dbReference type="Proteomes" id="UP001157134"/>
    </source>
</evidence>
<gene>
    <name evidence="2" type="ORF">tloyanaT_11930</name>
</gene>
<dbReference type="RefSeq" id="WP_284296633.1">
    <property type="nucleotide sequence ID" value="NZ_BSSV01000002.1"/>
</dbReference>
<keyword evidence="3" id="KW-1185">Reference proteome</keyword>
<feature type="signal peptide" evidence="1">
    <location>
        <begin position="1"/>
        <end position="19"/>
    </location>
</feature>
<evidence type="ECO:0000256" key="1">
    <source>
        <dbReference type="SAM" id="SignalP"/>
    </source>
</evidence>
<name>A0ABQ6H9Y9_9GAMM</name>
<dbReference type="EMBL" id="BSSV01000002">
    <property type="protein sequence ID" value="GLX84941.1"/>
    <property type="molecule type" value="Genomic_DNA"/>
</dbReference>
<dbReference type="Proteomes" id="UP001157134">
    <property type="component" value="Unassembled WGS sequence"/>
</dbReference>
<accession>A0ABQ6H9Y9</accession>
<evidence type="ECO:0008006" key="4">
    <source>
        <dbReference type="Google" id="ProtNLM"/>
    </source>
</evidence>
<organism evidence="2 3">
    <name type="scientific">Thalassotalea loyana</name>
    <dbReference type="NCBI Taxonomy" id="280483"/>
    <lineage>
        <taxon>Bacteria</taxon>
        <taxon>Pseudomonadati</taxon>
        <taxon>Pseudomonadota</taxon>
        <taxon>Gammaproteobacteria</taxon>
        <taxon>Alteromonadales</taxon>
        <taxon>Colwelliaceae</taxon>
        <taxon>Thalassotalea</taxon>
    </lineage>
</organism>
<comment type="caution">
    <text evidence="2">The sequence shown here is derived from an EMBL/GenBank/DDBJ whole genome shotgun (WGS) entry which is preliminary data.</text>
</comment>
<feature type="chain" id="PRO_5047011765" description="Exonuclease III" evidence="1">
    <location>
        <begin position="20"/>
        <end position="147"/>
    </location>
</feature>
<proteinExistence type="predicted"/>
<protein>
    <recommendedName>
        <fullName evidence="4">Exonuclease III</fullName>
    </recommendedName>
</protein>
<reference evidence="2 3" key="1">
    <citation type="submission" date="2023-03" db="EMBL/GenBank/DDBJ databases">
        <title>Thalassotalea loyana LMG 22536T draft genome sequence.</title>
        <authorList>
            <person name="Sawabe T."/>
        </authorList>
    </citation>
    <scope>NUCLEOTIDE SEQUENCE [LARGE SCALE GENOMIC DNA]</scope>
    <source>
        <strain evidence="2 3">LMG 22536</strain>
    </source>
</reference>
<sequence length="147" mass="15952">MKKLFALVVASIVSSQAFALSSNVKMVALDDSEATNLCIVAAEKGLKEAKRVAVKHFADAEREISRMTCNGVSLKRFATKVQNKALPPKVEAQKIVKFVPAINDDASNLCITALHQGIEAITDQKVLDDLYCNGVIVTKFAKYNAPK</sequence>